<name>A0A1G4MG55_LACFM</name>
<gene>
    <name evidence="1" type="ORF">LAFE_0F16072G</name>
</gene>
<dbReference type="PANTHER" id="PTHR23389">
    <property type="entry name" value="CHROMOSOME TRANSMISSION FIDELITY FACTOR 18"/>
    <property type="match status" value="1"/>
</dbReference>
<sequence>MTSPPTKRTVRLQSLLDGNRRPAPMQMETSHMLHEDDDTMESIEDLSMLDSNICALEDSSPPKADVQALNKTMALKDILTGLPVPVHTRAREADKITLENKVNDKRLNSSSSGSKVALKQLLSGKASRDRKKKEDICTSDDLDLEEIQVIELGNRAKSRETHERIIKSLSNTKKTSLKSLFSNFSKPVTNGNPLNLTDISEPVSGAPISRYHEISTLSEIPAPLPKRQLYDASENRIKYRPLTLRKKVVQERVQLSFKAVDYSFLKQKSQNFDEKFEQCHIFIRRDNSSALLWDKEFQPTTITDVLLADNCKQAAVSWMDKAFDKLRKNTSRNKLLKRKAEDDYLDGFVVDDEFDDSVDQMEEFVPLMILHGAQVGKNTLLNTIVKSHNGQIFEVNTSSNRSKKDILESVQDFSTTHFVKNKGSKGIILFDDVDILFRERDKLFWSAVERILATSRRPVVLTCRDISFLPMNIIQVAREENSIFYCGAVENEQVIEYLQECCRRKNVKMPTTLLKSLVNTNHGDVRKCLMDLQWISFGTHYPFVAEDSKKQFSPSLHAYEINSDMLSNIDIMKKNMAWKSSINQDTDATIYCPFTSREFTALSDEERLSYDYIVDPKIYLPDSLKRPLLPYELNISSYLQQQFPDLHGEVQFNKEQFLIEITDEVMKYLESRVAGNVGGLGRNINSDQYTTVRMTRNSRRVREIMDRLTTVDNSDRAEALDAVINSISSVSKIDLCQEINPMVMEIAKHDRMIKSKNKIIYEKAMDGIDPTKAKEVIKQLLVEHAFFPIWFKRDPRELLQIWENQNRSE</sequence>
<dbReference type="PANTHER" id="PTHR23389:SF11">
    <property type="entry name" value="TELOMERE LENGTH REGULATION PROTEIN ELG1"/>
    <property type="match status" value="1"/>
</dbReference>
<evidence type="ECO:0000313" key="1">
    <source>
        <dbReference type="EMBL" id="SCW02869.1"/>
    </source>
</evidence>
<dbReference type="InterPro" id="IPR027417">
    <property type="entry name" value="P-loop_NTPase"/>
</dbReference>
<dbReference type="AlphaFoldDB" id="A0A1G4MG55"/>
<reference evidence="2" key="1">
    <citation type="submission" date="2016-03" db="EMBL/GenBank/DDBJ databases">
        <authorList>
            <person name="Devillers H."/>
        </authorList>
    </citation>
    <scope>NUCLEOTIDE SEQUENCE [LARGE SCALE GENOMIC DNA]</scope>
</reference>
<evidence type="ECO:0000313" key="2">
    <source>
        <dbReference type="Proteomes" id="UP000190831"/>
    </source>
</evidence>
<dbReference type="OrthoDB" id="10064318at2759"/>
<dbReference type="GO" id="GO:0003677">
    <property type="term" value="F:DNA binding"/>
    <property type="evidence" value="ECO:0007669"/>
    <property type="project" value="TreeGrafter"/>
</dbReference>
<accession>A0A1G4MG55</accession>
<organism evidence="1 2">
    <name type="scientific">Lachancea fermentati</name>
    <name type="common">Zygosaccharomyces fermentati</name>
    <dbReference type="NCBI Taxonomy" id="4955"/>
    <lineage>
        <taxon>Eukaryota</taxon>
        <taxon>Fungi</taxon>
        <taxon>Dikarya</taxon>
        <taxon>Ascomycota</taxon>
        <taxon>Saccharomycotina</taxon>
        <taxon>Saccharomycetes</taxon>
        <taxon>Saccharomycetales</taxon>
        <taxon>Saccharomycetaceae</taxon>
        <taxon>Lachancea</taxon>
    </lineage>
</organism>
<dbReference type="GO" id="GO:0005634">
    <property type="term" value="C:nucleus"/>
    <property type="evidence" value="ECO:0007669"/>
    <property type="project" value="TreeGrafter"/>
</dbReference>
<protein>
    <submittedName>
        <fullName evidence="1">LAFE_0F16072g1_1</fullName>
    </submittedName>
</protein>
<dbReference type="SUPFAM" id="SSF52540">
    <property type="entry name" value="P-loop containing nucleoside triphosphate hydrolases"/>
    <property type="match status" value="1"/>
</dbReference>
<dbReference type="Proteomes" id="UP000190831">
    <property type="component" value="Chromosome F"/>
</dbReference>
<dbReference type="STRING" id="4955.A0A1G4MG55"/>
<dbReference type="Gene3D" id="3.40.50.300">
    <property type="entry name" value="P-loop containing nucleotide triphosphate hydrolases"/>
    <property type="match status" value="1"/>
</dbReference>
<dbReference type="OMA" id="RDINFIP"/>
<dbReference type="Gene3D" id="1.10.8.60">
    <property type="match status" value="1"/>
</dbReference>
<keyword evidence="2" id="KW-1185">Reference proteome</keyword>
<dbReference type="EMBL" id="LT598490">
    <property type="protein sequence ID" value="SCW02869.1"/>
    <property type="molecule type" value="Genomic_DNA"/>
</dbReference>
<proteinExistence type="predicted"/>